<feature type="domain" description="Poxin-Schlafen/Schlafen-like N-terminal" evidence="7">
    <location>
        <begin position="124"/>
        <end position="234"/>
    </location>
</feature>
<dbReference type="GO" id="GO:0005524">
    <property type="term" value="F:ATP binding"/>
    <property type="evidence" value="ECO:0007669"/>
    <property type="project" value="UniProtKB-KW"/>
</dbReference>
<evidence type="ECO:0000259" key="8">
    <source>
        <dbReference type="Pfam" id="PF21026"/>
    </source>
</evidence>
<dbReference type="InterPro" id="IPR048729">
    <property type="entry name" value="SLFN_GTPase-like"/>
</dbReference>
<dbReference type="InterPro" id="IPR027417">
    <property type="entry name" value="P-loop_NTPase"/>
</dbReference>
<feature type="region of interest" description="Disordered" evidence="4">
    <location>
        <begin position="1"/>
        <end position="26"/>
    </location>
</feature>
<accession>A0A8T1TA07</accession>
<dbReference type="InterPro" id="IPR038461">
    <property type="entry name" value="Schlafen_AlbA_2_dom_sf"/>
</dbReference>
<dbReference type="PANTHER" id="PTHR12155">
    <property type="entry name" value="SCHLAFEN"/>
    <property type="match status" value="1"/>
</dbReference>
<feature type="domain" description="Schlafen GTPase-like" evidence="8">
    <location>
        <begin position="431"/>
        <end position="568"/>
    </location>
</feature>
<dbReference type="OrthoDB" id="6052143at2759"/>
<feature type="domain" description="Schlafen group 3-like DNA/RNA helicase" evidence="6">
    <location>
        <begin position="621"/>
        <end position="709"/>
    </location>
</feature>
<dbReference type="Gene3D" id="3.30.950.30">
    <property type="entry name" value="Schlafen, AAA domain"/>
    <property type="match status" value="1"/>
</dbReference>
<dbReference type="InterPro" id="IPR031450">
    <property type="entry name" value="Poxin-SLFN/SLFN_N"/>
</dbReference>
<evidence type="ECO:0000259" key="7">
    <source>
        <dbReference type="Pfam" id="PF17057"/>
    </source>
</evidence>
<reference evidence="9 10" key="1">
    <citation type="journal article" date="2020" name="G3 (Bethesda)">
        <title>Draft Genome of the Common Snapping Turtle, Chelydra serpentina, a Model for Phenotypic Plasticity in Reptiles.</title>
        <authorList>
            <person name="Das D."/>
            <person name="Singh S.K."/>
            <person name="Bierstedt J."/>
            <person name="Erickson A."/>
            <person name="Galli G.L.J."/>
            <person name="Crossley D.A. 2nd"/>
            <person name="Rhen T."/>
        </authorList>
    </citation>
    <scope>NUCLEOTIDE SEQUENCE [LARGE SCALE GENOMIC DNA]</scope>
    <source>
        <strain evidence="9">KW</strain>
    </source>
</reference>
<keyword evidence="3" id="KW-0067">ATP-binding</keyword>
<dbReference type="InterPro" id="IPR007421">
    <property type="entry name" value="Schlafen_AlbA_2_dom"/>
</dbReference>
<dbReference type="Gene3D" id="3.40.50.300">
    <property type="entry name" value="P-loop containing nucleotide triphosphate hydrolases"/>
    <property type="match status" value="1"/>
</dbReference>
<protein>
    <submittedName>
        <fullName evidence="9">Schlafen family member 13</fullName>
    </submittedName>
</protein>
<dbReference type="InterPro" id="IPR029684">
    <property type="entry name" value="Schlafen"/>
</dbReference>
<organism evidence="9 10">
    <name type="scientific">Chelydra serpentina</name>
    <name type="common">Snapping turtle</name>
    <name type="synonym">Testudo serpentina</name>
    <dbReference type="NCBI Taxonomy" id="8475"/>
    <lineage>
        <taxon>Eukaryota</taxon>
        <taxon>Metazoa</taxon>
        <taxon>Chordata</taxon>
        <taxon>Craniata</taxon>
        <taxon>Vertebrata</taxon>
        <taxon>Euteleostomi</taxon>
        <taxon>Archelosauria</taxon>
        <taxon>Testudinata</taxon>
        <taxon>Testudines</taxon>
        <taxon>Cryptodira</taxon>
        <taxon>Durocryptodira</taxon>
        <taxon>Americhelydia</taxon>
        <taxon>Chelydroidea</taxon>
        <taxon>Chelydridae</taxon>
        <taxon>Chelydra</taxon>
    </lineage>
</organism>
<dbReference type="SUPFAM" id="SSF52540">
    <property type="entry name" value="P-loop containing nucleoside triphosphate hydrolases"/>
    <property type="match status" value="1"/>
</dbReference>
<feature type="domain" description="Schlafen AlbA-2" evidence="5">
    <location>
        <begin position="236"/>
        <end position="351"/>
    </location>
</feature>
<dbReference type="AlphaFoldDB" id="A0A8T1TA07"/>
<feature type="non-terminal residue" evidence="9">
    <location>
        <position position="934"/>
    </location>
</feature>
<dbReference type="Pfam" id="PF09848">
    <property type="entry name" value="SLFN-g3_helicase"/>
    <property type="match status" value="1"/>
</dbReference>
<evidence type="ECO:0000313" key="10">
    <source>
        <dbReference type="Proteomes" id="UP000765507"/>
    </source>
</evidence>
<evidence type="ECO:0000256" key="3">
    <source>
        <dbReference type="ARBA" id="ARBA00022840"/>
    </source>
</evidence>
<dbReference type="InterPro" id="IPR018647">
    <property type="entry name" value="SLFN_3-like_DNA/RNA_helicase"/>
</dbReference>
<name>A0A8T1TA07_CHESE</name>
<dbReference type="PANTHER" id="PTHR12155:SF30">
    <property type="entry name" value="PROTEIN SLFN14"/>
    <property type="match status" value="1"/>
</dbReference>
<evidence type="ECO:0000259" key="5">
    <source>
        <dbReference type="Pfam" id="PF04326"/>
    </source>
</evidence>
<evidence type="ECO:0000259" key="6">
    <source>
        <dbReference type="Pfam" id="PF09848"/>
    </source>
</evidence>
<evidence type="ECO:0000256" key="1">
    <source>
        <dbReference type="ARBA" id="ARBA00010114"/>
    </source>
</evidence>
<evidence type="ECO:0000256" key="4">
    <source>
        <dbReference type="SAM" id="MobiDB-lite"/>
    </source>
</evidence>
<proteinExistence type="inferred from homology"/>
<dbReference type="Pfam" id="PF17057">
    <property type="entry name" value="B3R"/>
    <property type="match status" value="1"/>
</dbReference>
<keyword evidence="10" id="KW-1185">Reference proteome</keyword>
<dbReference type="Pfam" id="PF21026">
    <property type="entry name" value="SLFN_GTPase-like"/>
    <property type="match status" value="1"/>
</dbReference>
<dbReference type="EMBL" id="JAHGAV010000022">
    <property type="protein sequence ID" value="KAG6937643.1"/>
    <property type="molecule type" value="Genomic_DNA"/>
</dbReference>
<dbReference type="Proteomes" id="UP000765507">
    <property type="component" value="Unassembled WGS sequence"/>
</dbReference>
<gene>
    <name evidence="9" type="primary">SLFN13</name>
    <name evidence="9" type="ORF">G0U57_008631</name>
</gene>
<evidence type="ECO:0000256" key="2">
    <source>
        <dbReference type="ARBA" id="ARBA00022741"/>
    </source>
</evidence>
<comment type="caution">
    <text evidence="9">The sequence shown here is derived from an EMBL/GenBank/DDBJ whole genome shotgun (WGS) entry which is preliminary data.</text>
</comment>
<sequence length="934" mass="106735">FRSVHRGSLSASTEQTQKRRTETRNAMTMEESPLDVDWFTDYPDMVVKVGKVTFGEKSRKKMTDCNLRRKQVGNISRAACALLNSGGGVIKAEVDNKDYNYEEHGIGQDIEKALTELTPSKMFQKYFEYMRENNYVLIFVKSWSSDGSSSPRICSLRTGLCQRSLTRNDSMSPTEAAQFLKEKEVFARRKHDEERGPRAKKALLSDVQQEQNMYMSAETFYQRDFLCFGEKLNFTESTHVEFKNFATKNILKYIKEILPNYISAFANTQGGFLFIGVDDNGTVVGCTKDKVNINELKAVIENIKGKLPISHFCSSLPGVDLECKMLEVYDKGQNLYGYVCAVRIQPFCCVVFSETPDSWTVKDNEIMRMTPNKWTALMMATDPEISNLCEAFRAELSVSCAPPLTKTVFSNKGLACLRDLQESLFPANGNGITYKPDNLSEELFSEYPGLEDLMKEQMEELQYSQGLLIFARSWAVAVGLLENQHVVCDALLIATSKYPTLYTVTKDRSAVGFGYSKRIAYTLKQKLVIDGGYTQKVCVIPHLLQLGTNRERNNDSHVQVKYPLTYVLLPNDMPNLLHSLVIILLSFRSFLSDKLGCEFFNLLTVKQYEILTKNLHKFKKLFIYGLPGTGKTVVALNIIERIKNVFHCESDEILYICENKPLKLIVEERNICKSVTRTGFLNRDYPSVKHIVIDEAQNFRSEDGDWYNKAQCITQGRDNCEPGVLWIFLDYLQTSHPFPCGLPHPSEQYPQEWLTIGVRNATQIYHAMVQEMQNIVEYPQIDIPFERLRMLLNEAECGHPLPGVCRVEENLEEDEIVTYVVDTCRQYFRSGYSGKDIAILCNTTKEMDRYSPILKPQMKVMMRHFRLDVLFTTADKVLGHGIVLDSIRRFSGLERNIVFGINPVPVPIQEEISDNLKLCVASRANLHLHLLYER</sequence>
<keyword evidence="2" id="KW-0547">Nucleotide-binding</keyword>
<dbReference type="FunFam" id="3.30.950.30:FF:000001">
    <property type="entry name" value="Schlafen family member 14"/>
    <property type="match status" value="1"/>
</dbReference>
<evidence type="ECO:0000313" key="9">
    <source>
        <dbReference type="EMBL" id="KAG6937643.1"/>
    </source>
</evidence>
<comment type="similarity">
    <text evidence="1">Belongs to the Schlafen family. Subgroup III subfamily.</text>
</comment>
<dbReference type="Pfam" id="PF04326">
    <property type="entry name" value="SLFN_AlbA_2"/>
    <property type="match status" value="1"/>
</dbReference>